<dbReference type="EMBL" id="MLAK01000770">
    <property type="protein sequence ID" value="OHT05110.1"/>
    <property type="molecule type" value="Genomic_DNA"/>
</dbReference>
<dbReference type="InterPro" id="IPR016024">
    <property type="entry name" value="ARM-type_fold"/>
</dbReference>
<dbReference type="Proteomes" id="UP000179807">
    <property type="component" value="Unassembled WGS sequence"/>
</dbReference>
<feature type="compositionally biased region" description="Basic residues" evidence="1">
    <location>
        <begin position="19"/>
        <end position="32"/>
    </location>
</feature>
<dbReference type="RefSeq" id="XP_068358246.1">
    <property type="nucleotide sequence ID" value="XM_068505455.1"/>
</dbReference>
<evidence type="ECO:0000313" key="3">
    <source>
        <dbReference type="Proteomes" id="UP000179807"/>
    </source>
</evidence>
<comment type="caution">
    <text evidence="2">The sequence shown here is derived from an EMBL/GenBank/DDBJ whole genome shotgun (WGS) entry which is preliminary data.</text>
</comment>
<dbReference type="InterPro" id="IPR011989">
    <property type="entry name" value="ARM-like"/>
</dbReference>
<dbReference type="AlphaFoldDB" id="A0A1J4K5Z7"/>
<evidence type="ECO:0008006" key="4">
    <source>
        <dbReference type="Google" id="ProtNLM"/>
    </source>
</evidence>
<dbReference type="SUPFAM" id="SSF48371">
    <property type="entry name" value="ARM repeat"/>
    <property type="match status" value="1"/>
</dbReference>
<evidence type="ECO:0000256" key="1">
    <source>
        <dbReference type="SAM" id="MobiDB-lite"/>
    </source>
</evidence>
<proteinExistence type="predicted"/>
<reference evidence="2" key="1">
    <citation type="submission" date="2016-10" db="EMBL/GenBank/DDBJ databases">
        <authorList>
            <person name="Benchimol M."/>
            <person name="Almeida L.G."/>
            <person name="Vasconcelos A.T."/>
            <person name="Perreira-Neves A."/>
            <person name="Rosa I.A."/>
            <person name="Tasca T."/>
            <person name="Bogo M.R."/>
            <person name="de Souza W."/>
        </authorList>
    </citation>
    <scope>NUCLEOTIDE SEQUENCE [LARGE SCALE GENOMIC DNA]</scope>
    <source>
        <strain evidence="2">K</strain>
    </source>
</reference>
<dbReference type="GeneID" id="94840159"/>
<gene>
    <name evidence="2" type="ORF">TRFO_27291</name>
</gene>
<feature type="region of interest" description="Disordered" evidence="1">
    <location>
        <begin position="1"/>
        <end position="32"/>
    </location>
</feature>
<organism evidence="2 3">
    <name type="scientific">Tritrichomonas foetus</name>
    <dbReference type="NCBI Taxonomy" id="1144522"/>
    <lineage>
        <taxon>Eukaryota</taxon>
        <taxon>Metamonada</taxon>
        <taxon>Parabasalia</taxon>
        <taxon>Tritrichomonadida</taxon>
        <taxon>Tritrichomonadidae</taxon>
        <taxon>Tritrichomonas</taxon>
    </lineage>
</organism>
<name>A0A1J4K5Z7_9EUKA</name>
<accession>A0A1J4K5Z7</accession>
<dbReference type="VEuPathDB" id="TrichDB:TRFO_27291"/>
<evidence type="ECO:0000313" key="2">
    <source>
        <dbReference type="EMBL" id="OHT05110.1"/>
    </source>
</evidence>
<protein>
    <recommendedName>
        <fullName evidence="4">Pre-rRNA-processing protein Ipi1 N-terminal domain-containing protein</fullName>
    </recommendedName>
</protein>
<dbReference type="Gene3D" id="1.25.10.10">
    <property type="entry name" value="Leucine-rich Repeat Variant"/>
    <property type="match status" value="1"/>
</dbReference>
<dbReference type="OrthoDB" id="10378078at2759"/>
<sequence>MGKVNLSKKNKSEKDATFKRRKAALGRGKHQHLSHTKIDLETATLRVPTQNKYENVEKEPQGPTMQQLQDLITLCHSDNEKKVRNGLTAFISFLPRAHDLFLQKISEILAATLHHLRHPDPKIREASQNLISWIFGRYAPQCSPFIPVFIRHIGATVSSQSQIIKSQSAFLLDKIALLPNLQPLPSIFELFPLMISAASNANEFSNFSKAITKVMLRFSVKKDVHMFHDYTEFQFPNLFPGNTTTYAQRFSTQCALGASEIESIQRLTESIQKSFNLISGESESPAVSDLCSLLLALYNLHSEIDLQPFFKFVGDRFPYEEGSTKVNLNISKFLVINKAYHQKIREFITSVPPSIDNVVLFATIGDFNIDISDFSECIPELCTTQISDEAAPAVSDAILSYIMNEEKITKRSVRALISLRKSDDFQQKLLSVLQARLPTCSPALINLFLILVSSAAPLNRQFLKDFALFISEEDIVENELCHKCIDSVAITNNETDYGSLLSFLMTVGTRRPSMREIAKQHILRLRIFADEASRPLFARIDLNKWIIV</sequence>
<keyword evidence="3" id="KW-1185">Reference proteome</keyword>